<sequence length="242" mass="26106">MPKFSKLLHAVRQGERPMVLIASLPANDPELVQACLEGGADVIKVHLNLQHRASANKIGTLAEERSALQKILELAKDVPCGIVPAASPAAVNADELAELIEMGFDFLSLYLRDAPVGVLPPVTKMDRMLALSSEDPLEMAASLDGLEMQVLEASIMQKESYGQPLTYRDLAQYRQLRQSTHLPLVIPSQHAFAPAALADLAAIGAEAVMLGTIVAGTTPQSWRATFNAFRQEADRLFAISQG</sequence>
<organism evidence="1">
    <name type="scientific">bioreactor metagenome</name>
    <dbReference type="NCBI Taxonomy" id="1076179"/>
    <lineage>
        <taxon>unclassified sequences</taxon>
        <taxon>metagenomes</taxon>
        <taxon>ecological metagenomes</taxon>
    </lineage>
</organism>
<dbReference type="InterPro" id="IPR011060">
    <property type="entry name" value="RibuloseP-bd_barrel"/>
</dbReference>
<dbReference type="EMBL" id="VSSQ01000569">
    <property type="protein sequence ID" value="MPL97684.1"/>
    <property type="molecule type" value="Genomic_DNA"/>
</dbReference>
<dbReference type="AlphaFoldDB" id="A0A644W1S3"/>
<accession>A0A644W1S3</accession>
<gene>
    <name evidence="1" type="ORF">SDC9_43877</name>
</gene>
<reference evidence="1" key="1">
    <citation type="submission" date="2019-08" db="EMBL/GenBank/DDBJ databases">
        <authorList>
            <person name="Kucharzyk K."/>
            <person name="Murdoch R.W."/>
            <person name="Higgins S."/>
            <person name="Loffler F."/>
        </authorList>
    </citation>
    <scope>NUCLEOTIDE SEQUENCE</scope>
</reference>
<proteinExistence type="predicted"/>
<dbReference type="SUPFAM" id="SSF51366">
    <property type="entry name" value="Ribulose-phoshate binding barrel"/>
    <property type="match status" value="1"/>
</dbReference>
<name>A0A644W1S3_9ZZZZ</name>
<evidence type="ECO:0000313" key="1">
    <source>
        <dbReference type="EMBL" id="MPL97684.1"/>
    </source>
</evidence>
<comment type="caution">
    <text evidence="1">The sequence shown here is derived from an EMBL/GenBank/DDBJ whole genome shotgun (WGS) entry which is preliminary data.</text>
</comment>
<protein>
    <submittedName>
        <fullName evidence="1">Uncharacterized protein</fullName>
    </submittedName>
</protein>